<evidence type="ECO:0000256" key="3">
    <source>
        <dbReference type="HAMAP-Rule" id="MF_00220"/>
    </source>
</evidence>
<dbReference type="InterPro" id="IPR013108">
    <property type="entry name" value="Amidohydro_3"/>
</dbReference>
<comment type="similarity">
    <text evidence="3">Belongs to the metallo-dependent hydrolases superfamily. DHOase family. Class I DHOase subfamily.</text>
</comment>
<dbReference type="KEGG" id="tpol:Mal48_43340"/>
<dbReference type="SUPFAM" id="SSF51556">
    <property type="entry name" value="Metallo-dependent hydrolases"/>
    <property type="match status" value="1"/>
</dbReference>
<organism evidence="6 7">
    <name type="scientific">Thalassoglobus polymorphus</name>
    <dbReference type="NCBI Taxonomy" id="2527994"/>
    <lineage>
        <taxon>Bacteria</taxon>
        <taxon>Pseudomonadati</taxon>
        <taxon>Planctomycetota</taxon>
        <taxon>Planctomycetia</taxon>
        <taxon>Planctomycetales</taxon>
        <taxon>Planctomycetaceae</taxon>
        <taxon>Thalassoglobus</taxon>
    </lineage>
</organism>
<gene>
    <name evidence="6" type="primary">pyrC_2</name>
    <name evidence="3" type="synonym">pyrC</name>
    <name evidence="6" type="ORF">Mal48_43340</name>
</gene>
<sequence>MSSLRIKNGRVIDPSNHLDAQQDLLIIDGLVVDEKEFGADFAADREIDATGMIVCPGLIDCHVSFREPGFEEDETIETGATAALAGGFTTVADLPDTFPVVDSRASAEFVVRQSDRAAQCRVVPIGAVTKNHAGEELAEIGQLIDGGAIAFSDGKRPISNPEIMRRALQYTSMWNRAILNHAQVPELVQGGQMHEGFQSTVLGLRGMPAAAEEIMVRRDIALAETSNGRVHIMSISSKRSVEEIRQAISRGIQVSADVSPHHLLLTDECLVDYDTNYKVDPPIRTEEHRQALIEGLADGTISCISSDHQPLSEEKKSLEIDQAPFGIAGLETLLPLCVKTLIEPGHLTWSQLICKLTHGPATLLGLDAGTIRPGSVADVTIIAPDETWSIRTDQFQSKSRNNPFDDMVVTGRVKYTIVDGEVRFQCRDAELIRSNKI</sequence>
<comment type="pathway">
    <text evidence="3">Pyrimidine metabolism; UMP biosynthesis via de novo pathway; (S)-dihydroorotate from bicarbonate: step 3/3.</text>
</comment>
<feature type="binding site" evidence="3">
    <location>
        <position position="181"/>
    </location>
    <ligand>
        <name>Zn(2+)</name>
        <dbReference type="ChEBI" id="CHEBI:29105"/>
        <label>2</label>
    </ligand>
</feature>
<comment type="catalytic activity">
    <reaction evidence="3">
        <text>(S)-dihydroorotate + H2O = N-carbamoyl-L-aspartate + H(+)</text>
        <dbReference type="Rhea" id="RHEA:24296"/>
        <dbReference type="ChEBI" id="CHEBI:15377"/>
        <dbReference type="ChEBI" id="CHEBI:15378"/>
        <dbReference type="ChEBI" id="CHEBI:30864"/>
        <dbReference type="ChEBI" id="CHEBI:32814"/>
        <dbReference type="EC" id="3.5.2.3"/>
    </reaction>
</comment>
<dbReference type="AlphaFoldDB" id="A0A517QTU1"/>
<dbReference type="InterPro" id="IPR004722">
    <property type="entry name" value="DHOase"/>
</dbReference>
<dbReference type="RefSeq" id="WP_145204005.1">
    <property type="nucleotide sequence ID" value="NZ_CP036267.1"/>
</dbReference>
<dbReference type="InterPro" id="IPR024403">
    <property type="entry name" value="DHOase_cat"/>
</dbReference>
<evidence type="ECO:0000313" key="7">
    <source>
        <dbReference type="Proteomes" id="UP000315724"/>
    </source>
</evidence>
<proteinExistence type="inferred from homology"/>
<keyword evidence="7" id="KW-1185">Reference proteome</keyword>
<feature type="domain" description="Amidohydrolase 3" evidence="4">
    <location>
        <begin position="343"/>
        <end position="423"/>
    </location>
</feature>
<accession>A0A517QTU1</accession>
<dbReference type="PANTHER" id="PTHR43668">
    <property type="entry name" value="ALLANTOINASE"/>
    <property type="match status" value="1"/>
</dbReference>
<dbReference type="Proteomes" id="UP000315724">
    <property type="component" value="Chromosome"/>
</dbReference>
<keyword evidence="2 3" id="KW-0665">Pyrimidine biosynthesis</keyword>
<reference evidence="6 7" key="1">
    <citation type="submission" date="2019-02" db="EMBL/GenBank/DDBJ databases">
        <title>Deep-cultivation of Planctomycetes and their phenomic and genomic characterization uncovers novel biology.</title>
        <authorList>
            <person name="Wiegand S."/>
            <person name="Jogler M."/>
            <person name="Boedeker C."/>
            <person name="Pinto D."/>
            <person name="Vollmers J."/>
            <person name="Rivas-Marin E."/>
            <person name="Kohn T."/>
            <person name="Peeters S.H."/>
            <person name="Heuer A."/>
            <person name="Rast P."/>
            <person name="Oberbeckmann S."/>
            <person name="Bunk B."/>
            <person name="Jeske O."/>
            <person name="Meyerdierks A."/>
            <person name="Storesund J.E."/>
            <person name="Kallscheuer N."/>
            <person name="Luecker S."/>
            <person name="Lage O.M."/>
            <person name="Pohl T."/>
            <person name="Merkel B.J."/>
            <person name="Hornburger P."/>
            <person name="Mueller R.-W."/>
            <person name="Bruemmer F."/>
            <person name="Labrenz M."/>
            <person name="Spormann A.M."/>
            <person name="Op den Camp H."/>
            <person name="Overmann J."/>
            <person name="Amann R."/>
            <person name="Jetten M.S.M."/>
            <person name="Mascher T."/>
            <person name="Medema M.H."/>
            <person name="Devos D.P."/>
            <person name="Kaster A.-K."/>
            <person name="Ovreas L."/>
            <person name="Rohde M."/>
            <person name="Galperin M.Y."/>
            <person name="Jogler C."/>
        </authorList>
    </citation>
    <scope>NUCLEOTIDE SEQUENCE [LARGE SCALE GENOMIC DNA]</scope>
    <source>
        <strain evidence="6 7">Mal48</strain>
    </source>
</reference>
<dbReference type="Gene3D" id="3.20.20.140">
    <property type="entry name" value="Metal-dependent hydrolases"/>
    <property type="match status" value="1"/>
</dbReference>
<dbReference type="EMBL" id="CP036267">
    <property type="protein sequence ID" value="QDT35060.1"/>
    <property type="molecule type" value="Genomic_DNA"/>
</dbReference>
<dbReference type="CDD" id="cd01317">
    <property type="entry name" value="DHOase_IIa"/>
    <property type="match status" value="1"/>
</dbReference>
<dbReference type="UniPathway" id="UPA00070">
    <property type="reaction ID" value="UER00117"/>
</dbReference>
<dbReference type="EC" id="3.5.2.3" evidence="3"/>
<feature type="binding site" evidence="3">
    <location>
        <position position="307"/>
    </location>
    <ligand>
        <name>Zn(2+)</name>
        <dbReference type="ChEBI" id="CHEBI:29105"/>
        <label>1</label>
    </ligand>
</feature>
<dbReference type="GO" id="GO:0044205">
    <property type="term" value="P:'de novo' UMP biosynthetic process"/>
    <property type="evidence" value="ECO:0007669"/>
    <property type="project" value="UniProtKB-UniRule"/>
</dbReference>
<feature type="active site" evidence="3">
    <location>
        <position position="307"/>
    </location>
</feature>
<dbReference type="PANTHER" id="PTHR43668:SF2">
    <property type="entry name" value="ALLANTOINASE"/>
    <property type="match status" value="1"/>
</dbReference>
<keyword evidence="3" id="KW-0479">Metal-binding</keyword>
<dbReference type="Gene3D" id="2.30.40.10">
    <property type="entry name" value="Urease, subunit C, domain 1"/>
    <property type="match status" value="1"/>
</dbReference>
<dbReference type="GO" id="GO:0004151">
    <property type="term" value="F:dihydroorotase activity"/>
    <property type="evidence" value="ECO:0007669"/>
    <property type="project" value="UniProtKB-UniRule"/>
</dbReference>
<dbReference type="InterPro" id="IPR011059">
    <property type="entry name" value="Metal-dep_hydrolase_composite"/>
</dbReference>
<dbReference type="GO" id="GO:0008270">
    <property type="term" value="F:zinc ion binding"/>
    <property type="evidence" value="ECO:0007669"/>
    <property type="project" value="UniProtKB-UniRule"/>
</dbReference>
<dbReference type="InterPro" id="IPR032466">
    <property type="entry name" value="Metal_Hydrolase"/>
</dbReference>
<evidence type="ECO:0000313" key="6">
    <source>
        <dbReference type="EMBL" id="QDT35060.1"/>
    </source>
</evidence>
<dbReference type="NCBIfam" id="TIGR00857">
    <property type="entry name" value="pyrC_multi"/>
    <property type="match status" value="1"/>
</dbReference>
<keyword evidence="1 3" id="KW-0862">Zinc</keyword>
<dbReference type="OrthoDB" id="9765462at2"/>
<dbReference type="Pfam" id="PF12890">
    <property type="entry name" value="DHOase"/>
    <property type="match status" value="1"/>
</dbReference>
<dbReference type="HAMAP" id="MF_00220_B">
    <property type="entry name" value="PyrC_classI_B"/>
    <property type="match status" value="1"/>
</dbReference>
<name>A0A517QTU1_9PLAN</name>
<dbReference type="GO" id="GO:0005737">
    <property type="term" value="C:cytoplasm"/>
    <property type="evidence" value="ECO:0007669"/>
    <property type="project" value="TreeGrafter"/>
</dbReference>
<dbReference type="GO" id="GO:0006145">
    <property type="term" value="P:purine nucleobase catabolic process"/>
    <property type="evidence" value="ECO:0007669"/>
    <property type="project" value="TreeGrafter"/>
</dbReference>
<evidence type="ECO:0000256" key="2">
    <source>
        <dbReference type="ARBA" id="ARBA00022975"/>
    </source>
</evidence>
<protein>
    <recommendedName>
        <fullName evidence="3">Dihydroorotase</fullName>
        <shortName evidence="3">DHOase</shortName>
        <ecNumber evidence="3">3.5.2.3</ecNumber>
    </recommendedName>
</protein>
<keyword evidence="3 6" id="KW-0378">Hydrolase</keyword>
<dbReference type="Pfam" id="PF07969">
    <property type="entry name" value="Amidohydro_3"/>
    <property type="match status" value="1"/>
</dbReference>
<feature type="binding site" evidence="3">
    <location>
        <position position="62"/>
    </location>
    <ligand>
        <name>Zn(2+)</name>
        <dbReference type="ChEBI" id="CHEBI:29105"/>
        <label>1</label>
    </ligand>
</feature>
<evidence type="ECO:0000259" key="4">
    <source>
        <dbReference type="Pfam" id="PF07969"/>
    </source>
</evidence>
<dbReference type="GO" id="GO:0004038">
    <property type="term" value="F:allantoinase activity"/>
    <property type="evidence" value="ECO:0007669"/>
    <property type="project" value="TreeGrafter"/>
</dbReference>
<feature type="domain" description="Dihydroorotase catalytic" evidence="5">
    <location>
        <begin position="52"/>
        <end position="239"/>
    </location>
</feature>
<comment type="caution">
    <text evidence="3">Lacks conserved residue(s) required for the propagation of feature annotation.</text>
</comment>
<evidence type="ECO:0000256" key="1">
    <source>
        <dbReference type="ARBA" id="ARBA00022833"/>
    </source>
</evidence>
<evidence type="ECO:0000259" key="5">
    <source>
        <dbReference type="Pfam" id="PF12890"/>
    </source>
</evidence>
<comment type="cofactor">
    <cofactor evidence="3">
        <name>Zn(2+)</name>
        <dbReference type="ChEBI" id="CHEBI:29105"/>
    </cofactor>
    <text evidence="3">Binds 2 Zn(2+) ions per subunit.</text>
</comment>
<dbReference type="InterPro" id="IPR050138">
    <property type="entry name" value="DHOase/Allantoinase_Hydrolase"/>
</dbReference>
<comment type="function">
    <text evidence="3">Catalyzes the reversible cyclization of carbamoyl aspartate to dihydroorotate.</text>
</comment>
<feature type="binding site" evidence="3">
    <location>
        <begin position="325"/>
        <end position="326"/>
    </location>
    <ligand>
        <name>substrate</name>
    </ligand>
</feature>
<dbReference type="SUPFAM" id="SSF51338">
    <property type="entry name" value="Composite domain of metallo-dependent hydrolases"/>
    <property type="match status" value="1"/>
</dbReference>